<dbReference type="InterPro" id="IPR052058">
    <property type="entry name" value="Alcohol_O-acetyltransferase"/>
</dbReference>
<reference evidence="1 2" key="1">
    <citation type="submission" date="2017-10" db="EMBL/GenBank/DDBJ databases">
        <title>Resolving the taxonomy of Roseburia spp., Eubacterium rectale and Agathobacter spp. through phylogenomic analysis.</title>
        <authorList>
            <person name="Sheridan P.O."/>
            <person name="Walker A.W."/>
            <person name="Duncan S.H."/>
            <person name="Scott K.P."/>
            <person name="Toole P.W.O."/>
            <person name="Luis P."/>
            <person name="Flint H.J."/>
        </authorList>
    </citation>
    <scope>NUCLEOTIDE SEQUENCE [LARGE SCALE GENOMIC DNA]</scope>
    <source>
        <strain evidence="1 2">JK623</strain>
    </source>
</reference>
<dbReference type="AlphaFoldDB" id="A0A2G3E0K2"/>
<dbReference type="SUPFAM" id="SSF52777">
    <property type="entry name" value="CoA-dependent acyltransferases"/>
    <property type="match status" value="1"/>
</dbReference>
<dbReference type="Proteomes" id="UP000224563">
    <property type="component" value="Unassembled WGS sequence"/>
</dbReference>
<comment type="caution">
    <text evidence="1">The sequence shown here is derived from an EMBL/GenBank/DDBJ whole genome shotgun (WGS) entry which is preliminary data.</text>
</comment>
<reference evidence="1 2" key="2">
    <citation type="submission" date="2017-10" db="EMBL/GenBank/DDBJ databases">
        <authorList>
            <person name="Banno H."/>
            <person name="Chua N.-H."/>
        </authorList>
    </citation>
    <scope>NUCLEOTIDE SEQUENCE [LARGE SCALE GENOMIC DNA]</scope>
    <source>
        <strain evidence="1 2">JK623</strain>
    </source>
</reference>
<organism evidence="1 2">
    <name type="scientific">Agathobacter ruminis</name>
    <dbReference type="NCBI Taxonomy" id="1712665"/>
    <lineage>
        <taxon>Bacteria</taxon>
        <taxon>Bacillati</taxon>
        <taxon>Bacillota</taxon>
        <taxon>Clostridia</taxon>
        <taxon>Lachnospirales</taxon>
        <taxon>Lachnospiraceae</taxon>
        <taxon>Agathobacter</taxon>
    </lineage>
</organism>
<dbReference type="RefSeq" id="WP_099386761.1">
    <property type="nucleotide sequence ID" value="NZ_JANSWH010000061.1"/>
</dbReference>
<proteinExistence type="predicted"/>
<protein>
    <recommendedName>
        <fullName evidence="3">Alcohol acetyltransferase</fullName>
    </recommendedName>
</protein>
<keyword evidence="2" id="KW-1185">Reference proteome</keyword>
<evidence type="ECO:0000313" key="2">
    <source>
        <dbReference type="Proteomes" id="UP000224563"/>
    </source>
</evidence>
<evidence type="ECO:0000313" key="1">
    <source>
        <dbReference type="EMBL" id="PHU36774.1"/>
    </source>
</evidence>
<dbReference type="Gene3D" id="3.30.559.30">
    <property type="entry name" value="Nonribosomal peptide synthetase, condensation domain"/>
    <property type="match status" value="1"/>
</dbReference>
<sequence>MKRNKDTKDHIGSTHRYIRWQKLDNTALLFPAIAGESMTNVYRISVTLKEPVQPKLLQKALDMVLPKIDGFNVRLRAGVFWYYFEENGKKAPKVTEESLFPCRYIHANRNHSYLFRVTYYQCRINLEVFHVLADGMGGVNFLRELTYQYLRLAHQELGKQCEDRLSDETSLSVEDSFLKNYKAAKPSGFEKKKAYIIREEKLPTGEFALMHGYMKVSELKEVAHRYGVSLNEYLVAAFVYSVYTEHMLRSANPHPIRVAVPVNLRPYFDSDTTRNFFIVVSAEFVASQDNMTFEDVLEAVRDSLREQIQKDHMEDLFSYSVSNQKNKFLRAFPLPLKKPAIRIVYSKSALANTSTITNIGNVVLDQRYADYIEKFTACIAMSKGQSLKGTICSYNGNLCFTFSSVFRETIVQKSFFRKLAEDGIDVSIETNRVYY</sequence>
<evidence type="ECO:0008006" key="3">
    <source>
        <dbReference type="Google" id="ProtNLM"/>
    </source>
</evidence>
<gene>
    <name evidence="1" type="ORF">CSX02_11420</name>
</gene>
<accession>A0A2G3E0K2</accession>
<dbReference type="PANTHER" id="PTHR28037:SF1">
    <property type="entry name" value="ALCOHOL O-ACETYLTRANSFERASE 1-RELATED"/>
    <property type="match status" value="1"/>
</dbReference>
<dbReference type="EMBL" id="PDYG01000123">
    <property type="protein sequence ID" value="PHU36774.1"/>
    <property type="molecule type" value="Genomic_DNA"/>
</dbReference>
<dbReference type="PANTHER" id="PTHR28037">
    <property type="entry name" value="ALCOHOL O-ACETYLTRANSFERASE 1-RELATED"/>
    <property type="match status" value="1"/>
</dbReference>
<name>A0A2G3E0K2_9FIRM</name>